<comment type="similarity">
    <text evidence="1">Belongs to the universal ribosomal protein uL4 family.</text>
</comment>
<dbReference type="GO" id="GO:0003735">
    <property type="term" value="F:structural constituent of ribosome"/>
    <property type="evidence" value="ECO:0007669"/>
    <property type="project" value="InterPro"/>
</dbReference>
<dbReference type="GO" id="GO:0005840">
    <property type="term" value="C:ribosome"/>
    <property type="evidence" value="ECO:0007669"/>
    <property type="project" value="UniProtKB-KW"/>
</dbReference>
<keyword evidence="2" id="KW-0689">Ribosomal protein</keyword>
<gene>
    <name evidence="6" type="ORF">CLEI1391_LOCUS19447</name>
</gene>
<dbReference type="InterPro" id="IPR002136">
    <property type="entry name" value="Ribosomal_uL4"/>
</dbReference>
<dbReference type="EMBL" id="HBFB01034629">
    <property type="protein sequence ID" value="CAD8695261.1"/>
    <property type="molecule type" value="Transcribed_RNA"/>
</dbReference>
<feature type="region of interest" description="Disordered" evidence="5">
    <location>
        <begin position="158"/>
        <end position="189"/>
    </location>
</feature>
<protein>
    <recommendedName>
        <fullName evidence="4">Large ribosomal subunit protein uL4m</fullName>
    </recommendedName>
</protein>
<dbReference type="Pfam" id="PF00573">
    <property type="entry name" value="Ribosomal_L4"/>
    <property type="match status" value="1"/>
</dbReference>
<accession>A0A7S0S3B9</accession>
<evidence type="ECO:0000256" key="2">
    <source>
        <dbReference type="ARBA" id="ARBA00022980"/>
    </source>
</evidence>
<dbReference type="PANTHER" id="PTHR10746:SF6">
    <property type="entry name" value="LARGE RIBOSOMAL SUBUNIT PROTEIN UL4M"/>
    <property type="match status" value="1"/>
</dbReference>
<dbReference type="SUPFAM" id="SSF52166">
    <property type="entry name" value="Ribosomal protein L4"/>
    <property type="match status" value="1"/>
</dbReference>
<evidence type="ECO:0000256" key="1">
    <source>
        <dbReference type="ARBA" id="ARBA00010528"/>
    </source>
</evidence>
<dbReference type="InterPro" id="IPR013005">
    <property type="entry name" value="Ribosomal_uL4-like"/>
</dbReference>
<keyword evidence="3" id="KW-0687">Ribonucleoprotein</keyword>
<dbReference type="InterPro" id="IPR023574">
    <property type="entry name" value="Ribosomal_uL4_dom_sf"/>
</dbReference>
<dbReference type="HAMAP" id="MF_01328_B">
    <property type="entry name" value="Ribosomal_uL4_B"/>
    <property type="match status" value="1"/>
</dbReference>
<name>A0A7S0S3B9_9CHLO</name>
<dbReference type="NCBIfam" id="TIGR03953">
    <property type="entry name" value="rplD_bact"/>
    <property type="match status" value="1"/>
</dbReference>
<dbReference type="PANTHER" id="PTHR10746">
    <property type="entry name" value="50S RIBOSOMAL PROTEIN L4"/>
    <property type="match status" value="1"/>
</dbReference>
<dbReference type="AlphaFoldDB" id="A0A7S0S3B9"/>
<dbReference type="GO" id="GO:0006412">
    <property type="term" value="P:translation"/>
    <property type="evidence" value="ECO:0007669"/>
    <property type="project" value="InterPro"/>
</dbReference>
<proteinExistence type="inferred from homology"/>
<dbReference type="GO" id="GO:1990904">
    <property type="term" value="C:ribonucleoprotein complex"/>
    <property type="evidence" value="ECO:0007669"/>
    <property type="project" value="UniProtKB-KW"/>
</dbReference>
<organism evidence="6">
    <name type="scientific">Chlamydomonas leiostraca</name>
    <dbReference type="NCBI Taxonomy" id="1034604"/>
    <lineage>
        <taxon>Eukaryota</taxon>
        <taxon>Viridiplantae</taxon>
        <taxon>Chlorophyta</taxon>
        <taxon>core chlorophytes</taxon>
        <taxon>Chlorophyceae</taxon>
        <taxon>CS clade</taxon>
        <taxon>Chlamydomonadales</taxon>
        <taxon>Chlamydomonadaceae</taxon>
        <taxon>Chlamydomonas</taxon>
    </lineage>
</organism>
<dbReference type="Gene3D" id="3.40.1370.10">
    <property type="match status" value="1"/>
</dbReference>
<evidence type="ECO:0000313" key="6">
    <source>
        <dbReference type="EMBL" id="CAD8695261.1"/>
    </source>
</evidence>
<reference evidence="6" key="1">
    <citation type="submission" date="2021-01" db="EMBL/GenBank/DDBJ databases">
        <authorList>
            <person name="Corre E."/>
            <person name="Pelletier E."/>
            <person name="Niang G."/>
            <person name="Scheremetjew M."/>
            <person name="Finn R."/>
            <person name="Kale V."/>
            <person name="Holt S."/>
            <person name="Cochrane G."/>
            <person name="Meng A."/>
            <person name="Brown T."/>
            <person name="Cohen L."/>
        </authorList>
    </citation>
    <scope>NUCLEOTIDE SEQUENCE</scope>
    <source>
        <strain evidence="6">SAG 11-49</strain>
    </source>
</reference>
<evidence type="ECO:0000256" key="3">
    <source>
        <dbReference type="ARBA" id="ARBA00023274"/>
    </source>
</evidence>
<sequence>MPSCSSSAASLSQLPFRCLGTANHAPSTPPSQVNPTLWQQHRNLWGPTAATLLPQSTMPAIRQDGDLSAARMASPTPAMLKSASSAFPPTTGTGPLTVQYPVQPSYFQDREAVVFDMGAQPVRVQALPGRVFNVPVRIDILKRVVRYLRAQWQQGTHKTKNRAEVRGGGRKPWPQKGTGNARHGSIRSPIWVGGGAAHGPKPRSHAHSLPLSIQVMGYKSALSARANEGRMIVVDSLAPEPSAQHGGKVKTKATEQQLKRLLHSVPYKTALLVDSGPYAADGGELLRRGSRNLPWVTILPWQKVTVYHILKHGALIMTADAAAAMAAKLQEPLPHHAARPRRMAWWSEQQKAYRDALTELVAAQQQGQA</sequence>
<evidence type="ECO:0000256" key="5">
    <source>
        <dbReference type="SAM" id="MobiDB-lite"/>
    </source>
</evidence>
<evidence type="ECO:0000256" key="4">
    <source>
        <dbReference type="ARBA" id="ARBA00040565"/>
    </source>
</evidence>